<keyword evidence="10" id="KW-1185">Reference proteome</keyword>
<accession>A0AAQ3TIM0</accession>
<feature type="domain" description="AP2/ERF" evidence="8">
    <location>
        <begin position="194"/>
        <end position="284"/>
    </location>
</feature>
<keyword evidence="5" id="KW-0539">Nucleus</keyword>
<feature type="compositionally biased region" description="Basic and acidic residues" evidence="7">
    <location>
        <begin position="12"/>
        <end position="31"/>
    </location>
</feature>
<keyword evidence="3" id="KW-0238">DNA-binding</keyword>
<dbReference type="Proteomes" id="UP001341281">
    <property type="component" value="Chromosome 05"/>
</dbReference>
<comment type="similarity">
    <text evidence="6">Belongs to the AP2/ERF transcription factor family. AP2 subfamily.</text>
</comment>
<dbReference type="CDD" id="cd00018">
    <property type="entry name" value="AP2"/>
    <property type="match status" value="2"/>
</dbReference>
<dbReference type="SUPFAM" id="SSF54171">
    <property type="entry name" value="DNA-binding domain"/>
    <property type="match status" value="2"/>
</dbReference>
<keyword evidence="4" id="KW-0804">Transcription</keyword>
<dbReference type="InterPro" id="IPR036955">
    <property type="entry name" value="AP2/ERF_dom_sf"/>
</dbReference>
<dbReference type="EMBL" id="CP144749">
    <property type="protein sequence ID" value="WVZ73669.1"/>
    <property type="molecule type" value="Genomic_DNA"/>
</dbReference>
<reference evidence="9 10" key="1">
    <citation type="submission" date="2024-02" db="EMBL/GenBank/DDBJ databases">
        <title>High-quality chromosome-scale genome assembly of Pensacola bahiagrass (Paspalum notatum Flugge var. saurae).</title>
        <authorList>
            <person name="Vega J.M."/>
            <person name="Podio M."/>
            <person name="Orjuela J."/>
            <person name="Siena L.A."/>
            <person name="Pessino S.C."/>
            <person name="Combes M.C."/>
            <person name="Mariac C."/>
            <person name="Albertini E."/>
            <person name="Pupilli F."/>
            <person name="Ortiz J.P.A."/>
            <person name="Leblanc O."/>
        </authorList>
    </citation>
    <scope>NUCLEOTIDE SEQUENCE [LARGE SCALE GENOMIC DNA]</scope>
    <source>
        <strain evidence="9">R1</strain>
        <tissue evidence="9">Leaf</tissue>
    </source>
</reference>
<evidence type="ECO:0000313" key="10">
    <source>
        <dbReference type="Proteomes" id="UP001341281"/>
    </source>
</evidence>
<feature type="region of interest" description="Disordered" evidence="7">
    <location>
        <begin position="1"/>
        <end position="35"/>
    </location>
</feature>
<sequence>MVESEVGVNIGKRMEEGKAAGESGDEGKIERSPSINLNTVPAAAVEAIGTQENGETNGAVVSAAKDAGAGKAGQSGGDYQEKLPKCEQVDYESEAEGCEDAENPAKKAALVTLVGNEDCGDVDERAQVLTVVKKDEPADDIGDCINPVTVAEYGEVKSAVGASAGTSAVRPATTRSSSFHGVTRLAEVSSICAGIDGAGNMKLICGTVLAEWKDVEGKGNKACEPTPFSLHIHTCERTSPPGSFLVDKGAQLYLGSYDTEEKAARAYDVAALKYWGQNTKLNFPASFTIWKGTGGHKGFVPRGMCDIFEKVCYQYSPFIPLCTEMAATVICSSCRRSSCFSRGASIYRGVTRRQKDGRWQARIGLVAGTRDIYLGTFKTEEEAAEAYDIAAIEIRGKNAVTNFDRSNYCDKGMHCIEGEGLRLLASKPE</sequence>
<evidence type="ECO:0000256" key="2">
    <source>
        <dbReference type="ARBA" id="ARBA00023015"/>
    </source>
</evidence>
<evidence type="ECO:0000256" key="5">
    <source>
        <dbReference type="ARBA" id="ARBA00023242"/>
    </source>
</evidence>
<comment type="subcellular location">
    <subcellularLocation>
        <location evidence="1">Nucleus</location>
    </subcellularLocation>
</comment>
<dbReference type="PANTHER" id="PTHR32467">
    <property type="entry name" value="AP2-LIKE ETHYLENE-RESPONSIVE TRANSCRIPTION FACTOR"/>
    <property type="match status" value="1"/>
</dbReference>
<dbReference type="InterPro" id="IPR001471">
    <property type="entry name" value="AP2/ERF_dom"/>
</dbReference>
<protein>
    <recommendedName>
        <fullName evidence="8">AP2/ERF domain-containing protein</fullName>
    </recommendedName>
</protein>
<dbReference type="GO" id="GO:0005634">
    <property type="term" value="C:nucleus"/>
    <property type="evidence" value="ECO:0007669"/>
    <property type="project" value="UniProtKB-SubCell"/>
</dbReference>
<dbReference type="AlphaFoldDB" id="A0AAQ3TIM0"/>
<dbReference type="GO" id="GO:0003700">
    <property type="term" value="F:DNA-binding transcription factor activity"/>
    <property type="evidence" value="ECO:0007669"/>
    <property type="project" value="InterPro"/>
</dbReference>
<evidence type="ECO:0000256" key="3">
    <source>
        <dbReference type="ARBA" id="ARBA00023125"/>
    </source>
</evidence>
<dbReference type="GO" id="GO:0003677">
    <property type="term" value="F:DNA binding"/>
    <property type="evidence" value="ECO:0007669"/>
    <property type="project" value="UniProtKB-KW"/>
</dbReference>
<dbReference type="PRINTS" id="PR00367">
    <property type="entry name" value="ETHRSPELEMNT"/>
</dbReference>
<organism evidence="9 10">
    <name type="scientific">Paspalum notatum var. saurae</name>
    <dbReference type="NCBI Taxonomy" id="547442"/>
    <lineage>
        <taxon>Eukaryota</taxon>
        <taxon>Viridiplantae</taxon>
        <taxon>Streptophyta</taxon>
        <taxon>Embryophyta</taxon>
        <taxon>Tracheophyta</taxon>
        <taxon>Spermatophyta</taxon>
        <taxon>Magnoliopsida</taxon>
        <taxon>Liliopsida</taxon>
        <taxon>Poales</taxon>
        <taxon>Poaceae</taxon>
        <taxon>PACMAD clade</taxon>
        <taxon>Panicoideae</taxon>
        <taxon>Andropogonodae</taxon>
        <taxon>Paspaleae</taxon>
        <taxon>Paspalinae</taxon>
        <taxon>Paspalum</taxon>
    </lineage>
</organism>
<evidence type="ECO:0000259" key="8">
    <source>
        <dbReference type="PROSITE" id="PS51032"/>
    </source>
</evidence>
<gene>
    <name evidence="9" type="ORF">U9M48_021952</name>
</gene>
<evidence type="ECO:0000256" key="1">
    <source>
        <dbReference type="ARBA" id="ARBA00004123"/>
    </source>
</evidence>
<dbReference type="PANTHER" id="PTHR32467:SF114">
    <property type="entry name" value="OS02G0747600 PROTEIN"/>
    <property type="match status" value="1"/>
</dbReference>
<evidence type="ECO:0000256" key="6">
    <source>
        <dbReference type="ARBA" id="ARBA00037973"/>
    </source>
</evidence>
<keyword evidence="2" id="KW-0805">Transcription regulation</keyword>
<proteinExistence type="inferred from homology"/>
<name>A0AAQ3TIM0_PASNO</name>
<evidence type="ECO:0000256" key="4">
    <source>
        <dbReference type="ARBA" id="ARBA00023163"/>
    </source>
</evidence>
<feature type="domain" description="AP2/ERF" evidence="8">
    <location>
        <begin position="346"/>
        <end position="404"/>
    </location>
</feature>
<dbReference type="InterPro" id="IPR016177">
    <property type="entry name" value="DNA-bd_dom_sf"/>
</dbReference>
<evidence type="ECO:0000313" key="9">
    <source>
        <dbReference type="EMBL" id="WVZ73669.1"/>
    </source>
</evidence>
<dbReference type="Gene3D" id="3.30.730.10">
    <property type="entry name" value="AP2/ERF domain"/>
    <property type="match status" value="2"/>
</dbReference>
<evidence type="ECO:0000256" key="7">
    <source>
        <dbReference type="SAM" id="MobiDB-lite"/>
    </source>
</evidence>
<dbReference type="SMART" id="SM00380">
    <property type="entry name" value="AP2"/>
    <property type="match status" value="2"/>
</dbReference>
<dbReference type="PROSITE" id="PS51032">
    <property type="entry name" value="AP2_ERF"/>
    <property type="match status" value="2"/>
</dbReference>
<dbReference type="Pfam" id="PF00847">
    <property type="entry name" value="AP2"/>
    <property type="match status" value="1"/>
</dbReference>